<dbReference type="Pfam" id="PF00482">
    <property type="entry name" value="T2SSF"/>
    <property type="match status" value="1"/>
</dbReference>
<evidence type="ECO:0000256" key="4">
    <source>
        <dbReference type="ARBA" id="ARBA00022989"/>
    </source>
</evidence>
<sequence length="297" mass="32182">MDNVNPLIIVAAGCVAVALPLLAFAFTARPGRSRQQTLAILNRDLHTGQSAGDPQVAGGALVNLAKSLTPMAAVRWIDSLLSKAGRPAAWPLERILVTKLVLTAAFVGVGFLLVAQSPSPRILLLAVFISVLAWATPELLLFSKGQERRQAIQEKLPDMMDQLTIAVEAGLGFEAALAHVARHGSGPLSEELIRTLQDIQVGRPRRQAYSDLAERTQVQDLGRFVRALNQAETNGISIAGVLSTQAREMRIKRRQRAEEKAMKIPVKVVFPLILFILPVLFIVIMGPAVINIIDAFS</sequence>
<evidence type="ECO:0000256" key="6">
    <source>
        <dbReference type="SAM" id="Phobius"/>
    </source>
</evidence>
<keyword evidence="2" id="KW-1003">Cell membrane</keyword>
<evidence type="ECO:0000259" key="7">
    <source>
        <dbReference type="Pfam" id="PF00482"/>
    </source>
</evidence>
<feature type="transmembrane region" description="Helical" evidence="6">
    <location>
        <begin position="6"/>
        <end position="26"/>
    </location>
</feature>
<feature type="transmembrane region" description="Helical" evidence="6">
    <location>
        <begin position="122"/>
        <end position="142"/>
    </location>
</feature>
<evidence type="ECO:0000256" key="2">
    <source>
        <dbReference type="ARBA" id="ARBA00022475"/>
    </source>
</evidence>
<reference evidence="8" key="1">
    <citation type="submission" date="2022-06" db="EMBL/GenBank/DDBJ databases">
        <title>Ornithinimicrobium JY.X270.</title>
        <authorList>
            <person name="Huang Y."/>
        </authorList>
    </citation>
    <scope>NUCLEOTIDE SEQUENCE</scope>
    <source>
        <strain evidence="8">JY.X270</strain>
    </source>
</reference>
<dbReference type="InterPro" id="IPR018076">
    <property type="entry name" value="T2SS_GspF_dom"/>
</dbReference>
<dbReference type="Proteomes" id="UP001056535">
    <property type="component" value="Chromosome"/>
</dbReference>
<keyword evidence="3 6" id="KW-0812">Transmembrane</keyword>
<evidence type="ECO:0000256" key="3">
    <source>
        <dbReference type="ARBA" id="ARBA00022692"/>
    </source>
</evidence>
<keyword evidence="4 6" id="KW-1133">Transmembrane helix</keyword>
<name>A0ABY4YL57_9MICO</name>
<feature type="transmembrane region" description="Helical" evidence="6">
    <location>
        <begin position="268"/>
        <end position="293"/>
    </location>
</feature>
<organism evidence="8 9">
    <name type="scientific">Ornithinimicrobium cryptoxanthini</name>
    <dbReference type="NCBI Taxonomy" id="2934161"/>
    <lineage>
        <taxon>Bacteria</taxon>
        <taxon>Bacillati</taxon>
        <taxon>Actinomycetota</taxon>
        <taxon>Actinomycetes</taxon>
        <taxon>Micrococcales</taxon>
        <taxon>Ornithinimicrobiaceae</taxon>
        <taxon>Ornithinimicrobium</taxon>
    </lineage>
</organism>
<evidence type="ECO:0000256" key="1">
    <source>
        <dbReference type="ARBA" id="ARBA00004651"/>
    </source>
</evidence>
<gene>
    <name evidence="8" type="ORF">NF557_06025</name>
</gene>
<keyword evidence="9" id="KW-1185">Reference proteome</keyword>
<dbReference type="PANTHER" id="PTHR35007">
    <property type="entry name" value="INTEGRAL MEMBRANE PROTEIN-RELATED"/>
    <property type="match status" value="1"/>
</dbReference>
<comment type="subcellular location">
    <subcellularLocation>
        <location evidence="1">Cell membrane</location>
        <topology evidence="1">Multi-pass membrane protein</topology>
    </subcellularLocation>
</comment>
<evidence type="ECO:0000256" key="5">
    <source>
        <dbReference type="ARBA" id="ARBA00023136"/>
    </source>
</evidence>
<dbReference type="RefSeq" id="WP_252622630.1">
    <property type="nucleotide sequence ID" value="NZ_CP099490.1"/>
</dbReference>
<dbReference type="EMBL" id="CP099490">
    <property type="protein sequence ID" value="USQ77469.1"/>
    <property type="molecule type" value="Genomic_DNA"/>
</dbReference>
<feature type="domain" description="Type II secretion system protein GspF" evidence="7">
    <location>
        <begin position="160"/>
        <end position="285"/>
    </location>
</feature>
<proteinExistence type="predicted"/>
<dbReference type="PANTHER" id="PTHR35007:SF2">
    <property type="entry name" value="PILUS ASSEMBLE PROTEIN"/>
    <property type="match status" value="1"/>
</dbReference>
<keyword evidence="5 6" id="KW-0472">Membrane</keyword>
<evidence type="ECO:0000313" key="9">
    <source>
        <dbReference type="Proteomes" id="UP001056535"/>
    </source>
</evidence>
<evidence type="ECO:0000313" key="8">
    <source>
        <dbReference type="EMBL" id="USQ77469.1"/>
    </source>
</evidence>
<feature type="transmembrane region" description="Helical" evidence="6">
    <location>
        <begin position="96"/>
        <end position="116"/>
    </location>
</feature>
<protein>
    <submittedName>
        <fullName evidence="8">Type II secretion system F family protein</fullName>
    </submittedName>
</protein>
<accession>A0ABY4YL57</accession>